<dbReference type="Gene3D" id="1.10.418.20">
    <property type="match status" value="1"/>
</dbReference>
<keyword evidence="2" id="KW-1185">Reference proteome</keyword>
<keyword evidence="1" id="KW-0645">Protease</keyword>
<reference evidence="1 2" key="1">
    <citation type="submission" date="2023-04" db="EMBL/GenBank/DDBJ databases">
        <title>Colletotrichum tabacum stain YC1 causing leaf anthracnose on Nicotiana tabacum(L.) cv.</title>
        <authorList>
            <person name="Ji Z."/>
            <person name="Wang M."/>
            <person name="Zhang J."/>
            <person name="Wang N."/>
            <person name="Zhou Z."/>
        </authorList>
    </citation>
    <scope>NUCLEOTIDE SEQUENCE [LARGE SCALE GENOMIC DNA]</scope>
    <source>
        <strain evidence="1 2">YC1</strain>
    </source>
</reference>
<sequence>MTNAIVSCLIIIIFFFFTSTYSICAVSVLMIEEAMPNSTTDATASATTDSTIDRCTPQRHSFRRPTVPHPRDDFSVLILTLKPTPDTSRQVHHLCVHKSWIPTSDNLNLTFEKVEAPKQPNMWDCGVYAIHVATLLVAGKEVPASIDGYQERGFLRQRLLTSVGRTLFPDEVDGVDETATALSRHHPTPASGVIS</sequence>
<dbReference type="SUPFAM" id="SSF54001">
    <property type="entry name" value="Cysteine proteinases"/>
    <property type="match status" value="1"/>
</dbReference>
<dbReference type="AlphaFoldDB" id="A0AAV9THV2"/>
<dbReference type="Proteomes" id="UP001327957">
    <property type="component" value="Unassembled WGS sequence"/>
</dbReference>
<comment type="caution">
    <text evidence="1">The sequence shown here is derived from an EMBL/GenBank/DDBJ whole genome shotgun (WGS) entry which is preliminary data.</text>
</comment>
<keyword evidence="1" id="KW-0378">Hydrolase</keyword>
<accession>A0AAV9THV2</accession>
<gene>
    <name evidence="1" type="ORF">QIS74_04905</name>
</gene>
<dbReference type="EMBL" id="JASAOK010000023">
    <property type="protein sequence ID" value="KAK6221176.1"/>
    <property type="molecule type" value="Genomic_DNA"/>
</dbReference>
<evidence type="ECO:0000313" key="1">
    <source>
        <dbReference type="EMBL" id="KAK6221176.1"/>
    </source>
</evidence>
<dbReference type="InterPro" id="IPR038765">
    <property type="entry name" value="Papain-like_cys_pep_sf"/>
</dbReference>
<organism evidence="1 2">
    <name type="scientific">Colletotrichum tabaci</name>
    <dbReference type="NCBI Taxonomy" id="1209068"/>
    <lineage>
        <taxon>Eukaryota</taxon>
        <taxon>Fungi</taxon>
        <taxon>Dikarya</taxon>
        <taxon>Ascomycota</taxon>
        <taxon>Pezizomycotina</taxon>
        <taxon>Sordariomycetes</taxon>
        <taxon>Hypocreomycetidae</taxon>
        <taxon>Glomerellales</taxon>
        <taxon>Glomerellaceae</taxon>
        <taxon>Colletotrichum</taxon>
        <taxon>Colletotrichum destructivum species complex</taxon>
    </lineage>
</organism>
<name>A0AAV9THV2_9PEZI</name>
<dbReference type="GO" id="GO:0008233">
    <property type="term" value="F:peptidase activity"/>
    <property type="evidence" value="ECO:0007669"/>
    <property type="project" value="UniProtKB-KW"/>
</dbReference>
<evidence type="ECO:0000313" key="2">
    <source>
        <dbReference type="Proteomes" id="UP001327957"/>
    </source>
</evidence>
<protein>
    <submittedName>
        <fullName evidence="1">Ulp1 protease family protein</fullName>
    </submittedName>
</protein>
<dbReference type="GO" id="GO:0006508">
    <property type="term" value="P:proteolysis"/>
    <property type="evidence" value="ECO:0007669"/>
    <property type="project" value="UniProtKB-KW"/>
</dbReference>
<proteinExistence type="predicted"/>